<reference evidence="2" key="1">
    <citation type="journal article" date="2012" name="Nat. Genet.">
        <title>Lifestyle transitions in plant pathogenic Colletotrichum fungi deciphered by genome and transcriptome analyses.</title>
        <authorList>
            <person name="O'Connell R.J."/>
            <person name="Thon M.R."/>
            <person name="Hacquard S."/>
            <person name="Amyotte S.G."/>
            <person name="Kleemann J."/>
            <person name="Torres M.F."/>
            <person name="Damm U."/>
            <person name="Buiate E.A."/>
            <person name="Epstein L."/>
            <person name="Alkan N."/>
            <person name="Altmueller J."/>
            <person name="Alvarado-Balderrama L."/>
            <person name="Bauser C.A."/>
            <person name="Becker C."/>
            <person name="Birren B.W."/>
            <person name="Chen Z."/>
            <person name="Choi J."/>
            <person name="Crouch J.A."/>
            <person name="Duvick J.P."/>
            <person name="Farman M.A."/>
            <person name="Gan P."/>
            <person name="Heiman D."/>
            <person name="Henrissat B."/>
            <person name="Howard R.J."/>
            <person name="Kabbage M."/>
            <person name="Koch C."/>
            <person name="Kracher B."/>
            <person name="Kubo Y."/>
            <person name="Law A.D."/>
            <person name="Lebrun M.-H."/>
            <person name="Lee Y.-H."/>
            <person name="Miyara I."/>
            <person name="Moore N."/>
            <person name="Neumann U."/>
            <person name="Nordstroem K."/>
            <person name="Panaccione D.G."/>
            <person name="Panstruga R."/>
            <person name="Place M."/>
            <person name="Proctor R.H."/>
            <person name="Prusky D."/>
            <person name="Rech G."/>
            <person name="Reinhardt R."/>
            <person name="Rollins J.A."/>
            <person name="Rounsley S."/>
            <person name="Schardl C.L."/>
            <person name="Schwartz D.C."/>
            <person name="Shenoy N."/>
            <person name="Shirasu K."/>
            <person name="Sikhakolli U.R."/>
            <person name="Stueber K."/>
            <person name="Sukno S.A."/>
            <person name="Sweigard J.A."/>
            <person name="Takano Y."/>
            <person name="Takahara H."/>
            <person name="Trail F."/>
            <person name="van der Does H.C."/>
            <person name="Voll L.M."/>
            <person name="Will I."/>
            <person name="Young S."/>
            <person name="Zeng Q."/>
            <person name="Zhang J."/>
            <person name="Zhou S."/>
            <person name="Dickman M.B."/>
            <person name="Schulze-Lefert P."/>
            <person name="Ver Loren van Themaat E."/>
            <person name="Ma L.-J."/>
            <person name="Vaillancourt L.J."/>
        </authorList>
    </citation>
    <scope>NUCLEOTIDE SEQUENCE [LARGE SCALE GENOMIC DNA]</scope>
    <source>
        <strain evidence="2">IMI 349063</strain>
    </source>
</reference>
<evidence type="ECO:0000313" key="2">
    <source>
        <dbReference type="Proteomes" id="UP000007174"/>
    </source>
</evidence>
<sequence>RGHPPLSDQGNHRPELLLRLQLCSKPDCGSEPEPRRHVLSFRQRHLRWLLSRSPTILSAFGSVSAESPPPLVSFENGFRCNRSNCISKSTVLMTGMLESAVLEAFL</sequence>
<proteinExistence type="predicted"/>
<dbReference type="VEuPathDB" id="FungiDB:CH63R_11582"/>
<accession>H1V5F7</accession>
<dbReference type="Proteomes" id="UP000007174">
    <property type="component" value="Unassembled WGS sequence"/>
</dbReference>
<protein>
    <submittedName>
        <fullName evidence="1">Uncharacterized protein</fullName>
    </submittedName>
</protein>
<evidence type="ECO:0000313" key="1">
    <source>
        <dbReference type="EMBL" id="CCF35459.1"/>
    </source>
</evidence>
<dbReference type="AlphaFoldDB" id="H1V5F7"/>
<feature type="non-terminal residue" evidence="1">
    <location>
        <position position="106"/>
    </location>
</feature>
<organism evidence="1 2">
    <name type="scientific">Colletotrichum higginsianum (strain IMI 349063)</name>
    <name type="common">Crucifer anthracnose fungus</name>
    <dbReference type="NCBI Taxonomy" id="759273"/>
    <lineage>
        <taxon>Eukaryota</taxon>
        <taxon>Fungi</taxon>
        <taxon>Dikarya</taxon>
        <taxon>Ascomycota</taxon>
        <taxon>Pezizomycotina</taxon>
        <taxon>Sordariomycetes</taxon>
        <taxon>Hypocreomycetidae</taxon>
        <taxon>Glomerellales</taxon>
        <taxon>Glomerellaceae</taxon>
        <taxon>Colletotrichum</taxon>
        <taxon>Colletotrichum destructivum species complex</taxon>
    </lineage>
</organism>
<dbReference type="EMBL" id="CACQ02001546">
    <property type="protein sequence ID" value="CCF35459.1"/>
    <property type="molecule type" value="Genomic_DNA"/>
</dbReference>
<name>H1V5F7_COLHI</name>
<gene>
    <name evidence="1" type="ORF">CH063_01315</name>
</gene>
<dbReference type="HOGENOM" id="CLU_2229447_0_0_1"/>